<dbReference type="SUPFAM" id="SSF53335">
    <property type="entry name" value="S-adenosyl-L-methionine-dependent methyltransferases"/>
    <property type="match status" value="1"/>
</dbReference>
<dbReference type="Proteomes" id="UP000031599">
    <property type="component" value="Unassembled WGS sequence"/>
</dbReference>
<dbReference type="AlphaFoldDB" id="A0A0C1ZMF4"/>
<feature type="domain" description="Methyltransferase" evidence="1">
    <location>
        <begin position="40"/>
        <end position="131"/>
    </location>
</feature>
<dbReference type="CDD" id="cd02440">
    <property type="entry name" value="AdoMet_MTases"/>
    <property type="match status" value="1"/>
</dbReference>
<dbReference type="EMBL" id="JMCC02000009">
    <property type="protein sequence ID" value="KIG18649.1"/>
    <property type="molecule type" value="Genomic_DNA"/>
</dbReference>
<dbReference type="InterPro" id="IPR041698">
    <property type="entry name" value="Methyltransf_25"/>
</dbReference>
<dbReference type="RefSeq" id="WP_052546695.1">
    <property type="nucleotide sequence ID" value="NZ_JMCC02000009.1"/>
</dbReference>
<dbReference type="InterPro" id="IPR029063">
    <property type="entry name" value="SAM-dependent_MTases_sf"/>
</dbReference>
<comment type="caution">
    <text evidence="2">The sequence shown here is derived from an EMBL/GenBank/DDBJ whole genome shotgun (WGS) entry which is preliminary data.</text>
</comment>
<accession>A0A0C1ZMF4</accession>
<gene>
    <name evidence="2" type="ORF">DB30_07664</name>
</gene>
<sequence>MGSLVDYDKHYRKGRGQCGDPFPEFAAFFAGYDRRRARVLGCGQGRDALLAARHGHEVVGVDLSEIGIAQMVEDAEAEGLDVTGVVSDVLNFRSRRKVDVVLLDRVLHLLLDDDERGVCLGRAAGFTRKGGYVLVADVPNNRALIHGYFDERPQGWTVVKRTKNYLFARKN</sequence>
<name>A0A0C1ZMF4_9BACT</name>
<organism evidence="2 3">
    <name type="scientific">Enhygromyxa salina</name>
    <dbReference type="NCBI Taxonomy" id="215803"/>
    <lineage>
        <taxon>Bacteria</taxon>
        <taxon>Pseudomonadati</taxon>
        <taxon>Myxococcota</taxon>
        <taxon>Polyangia</taxon>
        <taxon>Nannocystales</taxon>
        <taxon>Nannocystaceae</taxon>
        <taxon>Enhygromyxa</taxon>
    </lineage>
</organism>
<reference evidence="2 3" key="1">
    <citation type="submission" date="2014-12" db="EMBL/GenBank/DDBJ databases">
        <title>Genome assembly of Enhygromyxa salina DSM 15201.</title>
        <authorList>
            <person name="Sharma G."/>
            <person name="Subramanian S."/>
        </authorList>
    </citation>
    <scope>NUCLEOTIDE SEQUENCE [LARGE SCALE GENOMIC DNA]</scope>
    <source>
        <strain evidence="2 3">DSM 15201</strain>
    </source>
</reference>
<evidence type="ECO:0000259" key="1">
    <source>
        <dbReference type="Pfam" id="PF13649"/>
    </source>
</evidence>
<protein>
    <recommendedName>
        <fullName evidence="1">Methyltransferase domain-containing protein</fullName>
    </recommendedName>
</protein>
<evidence type="ECO:0000313" key="2">
    <source>
        <dbReference type="EMBL" id="KIG18649.1"/>
    </source>
</evidence>
<dbReference type="Gene3D" id="3.40.50.150">
    <property type="entry name" value="Vaccinia Virus protein VP39"/>
    <property type="match status" value="1"/>
</dbReference>
<dbReference type="Pfam" id="PF13649">
    <property type="entry name" value="Methyltransf_25"/>
    <property type="match status" value="1"/>
</dbReference>
<proteinExistence type="predicted"/>
<evidence type="ECO:0000313" key="3">
    <source>
        <dbReference type="Proteomes" id="UP000031599"/>
    </source>
</evidence>